<keyword evidence="3" id="KW-0963">Cytoplasm</keyword>
<dbReference type="AlphaFoldDB" id="A0A852ZWC2"/>
<evidence type="ECO:0000256" key="5">
    <source>
        <dbReference type="ARBA" id="ARBA00022840"/>
    </source>
</evidence>
<proteinExistence type="inferred from homology"/>
<comment type="subcellular location">
    <subcellularLocation>
        <location evidence="1">Cytoplasm</location>
    </subcellularLocation>
</comment>
<dbReference type="FunFam" id="3.40.50.300:FF:000013">
    <property type="entry name" value="PhoH family ATPase"/>
    <property type="match status" value="1"/>
</dbReference>
<feature type="region of interest" description="Disordered" evidence="7">
    <location>
        <begin position="1"/>
        <end position="45"/>
    </location>
</feature>
<evidence type="ECO:0000259" key="8">
    <source>
        <dbReference type="Pfam" id="PF02562"/>
    </source>
</evidence>
<dbReference type="InterPro" id="IPR003714">
    <property type="entry name" value="PhoH"/>
</dbReference>
<feature type="domain" description="PhoH-like protein" evidence="8">
    <location>
        <begin position="157"/>
        <end position="360"/>
    </location>
</feature>
<dbReference type="PANTHER" id="PTHR30473:SF1">
    <property type="entry name" value="PHOH-LIKE PROTEIN"/>
    <property type="match status" value="1"/>
</dbReference>
<comment type="similarity">
    <text evidence="2">Belongs to the PhoH family.</text>
</comment>
<keyword evidence="5" id="KW-0067">ATP-binding</keyword>
<reference evidence="9 10" key="1">
    <citation type="submission" date="2020-07" db="EMBL/GenBank/DDBJ databases">
        <title>Sequencing the genomes of 1000 actinobacteria strains.</title>
        <authorList>
            <person name="Klenk H.-P."/>
        </authorList>
    </citation>
    <scope>NUCLEOTIDE SEQUENCE [LARGE SCALE GENOMIC DNA]</scope>
    <source>
        <strain evidence="9 10">DSM 42178</strain>
    </source>
</reference>
<evidence type="ECO:0000256" key="3">
    <source>
        <dbReference type="ARBA" id="ARBA00022490"/>
    </source>
</evidence>
<dbReference type="Pfam" id="PF02562">
    <property type="entry name" value="PhoH"/>
    <property type="match status" value="1"/>
</dbReference>
<dbReference type="Proteomes" id="UP000567795">
    <property type="component" value="Unassembled WGS sequence"/>
</dbReference>
<evidence type="ECO:0000256" key="7">
    <source>
        <dbReference type="SAM" id="MobiDB-lite"/>
    </source>
</evidence>
<sequence>MTRTPQARTPQARSSQDTRRPGAATAARGPHDPSVESPRGDAAGPAQARIVVPAKHPMVTVLGSGDSLLRLVENAFPGTDIHVRGNEVSAVGDPAEVELVQQLFDEMMLVLRTGQPMTEDAVERSIAMLRNTQQDATAERPAEVLTANILSNRGRTIRPKTLNQKRYVDAIDKHTVVFGIGPAGTGKTYLAMAKAVQALQSKQVNRIILTRPAVEAGERLGYLPGTLYEKIDPYLRPLYDALHDMIDPDSIPRLMAAGTIEVAPLAYMRGRTLNDAFIILDEAQNTNPEQMKMFLTRLGFNSKIVVTGDVTQVDLPGGTRSGLRVVQGILEGVEDVHFARLTSTDVVRHKLVGRIVDAYERWDADERGREAAERGGESGDRPGRGDHSGRGERAARGERRGHHTRSRTTHHINPPQTES</sequence>
<evidence type="ECO:0000256" key="1">
    <source>
        <dbReference type="ARBA" id="ARBA00004496"/>
    </source>
</evidence>
<dbReference type="PANTHER" id="PTHR30473">
    <property type="entry name" value="PROTEIN PHOH"/>
    <property type="match status" value="1"/>
</dbReference>
<accession>A0A852ZWC2</accession>
<dbReference type="GO" id="GO:0005524">
    <property type="term" value="F:ATP binding"/>
    <property type="evidence" value="ECO:0007669"/>
    <property type="project" value="UniProtKB-KW"/>
</dbReference>
<keyword evidence="4" id="KW-0547">Nucleotide-binding</keyword>
<dbReference type="InterPro" id="IPR027417">
    <property type="entry name" value="P-loop_NTPase"/>
</dbReference>
<dbReference type="GO" id="GO:0005829">
    <property type="term" value="C:cytosol"/>
    <property type="evidence" value="ECO:0007669"/>
    <property type="project" value="TreeGrafter"/>
</dbReference>
<evidence type="ECO:0000313" key="9">
    <source>
        <dbReference type="EMBL" id="NYI06676.1"/>
    </source>
</evidence>
<dbReference type="EMBL" id="JACBZD010000001">
    <property type="protein sequence ID" value="NYI06676.1"/>
    <property type="molecule type" value="Genomic_DNA"/>
</dbReference>
<dbReference type="Gene3D" id="3.40.50.300">
    <property type="entry name" value="P-loop containing nucleotide triphosphate hydrolases"/>
    <property type="match status" value="1"/>
</dbReference>
<dbReference type="SUPFAM" id="SSF52540">
    <property type="entry name" value="P-loop containing nucleoside triphosphate hydrolases"/>
    <property type="match status" value="1"/>
</dbReference>
<evidence type="ECO:0000313" key="10">
    <source>
        <dbReference type="Proteomes" id="UP000567795"/>
    </source>
</evidence>
<name>A0A852ZWC2_9ACTN</name>
<keyword evidence="10" id="KW-1185">Reference proteome</keyword>
<comment type="caution">
    <text evidence="9">The sequence shown here is derived from an EMBL/GenBank/DDBJ whole genome shotgun (WGS) entry which is preliminary data.</text>
</comment>
<feature type="compositionally biased region" description="Basic residues" evidence="7">
    <location>
        <begin position="399"/>
        <end position="410"/>
    </location>
</feature>
<feature type="compositionally biased region" description="Basic and acidic residues" evidence="7">
    <location>
        <begin position="366"/>
        <end position="398"/>
    </location>
</feature>
<evidence type="ECO:0000256" key="2">
    <source>
        <dbReference type="ARBA" id="ARBA00010393"/>
    </source>
</evidence>
<feature type="compositionally biased region" description="Polar residues" evidence="7">
    <location>
        <begin position="1"/>
        <end position="15"/>
    </location>
</feature>
<feature type="region of interest" description="Disordered" evidence="7">
    <location>
        <begin position="366"/>
        <end position="419"/>
    </location>
</feature>
<organism evidence="9 10">
    <name type="scientific">Allostreptomyces psammosilenae</name>
    <dbReference type="NCBI Taxonomy" id="1892865"/>
    <lineage>
        <taxon>Bacteria</taxon>
        <taxon>Bacillati</taxon>
        <taxon>Actinomycetota</taxon>
        <taxon>Actinomycetes</taxon>
        <taxon>Kitasatosporales</taxon>
        <taxon>Streptomycetaceae</taxon>
        <taxon>Allostreptomyces</taxon>
    </lineage>
</organism>
<protein>
    <recommendedName>
        <fullName evidence="6">PhoH-like protein</fullName>
    </recommendedName>
</protein>
<dbReference type="InterPro" id="IPR051451">
    <property type="entry name" value="PhoH2-like"/>
</dbReference>
<evidence type="ECO:0000256" key="4">
    <source>
        <dbReference type="ARBA" id="ARBA00022741"/>
    </source>
</evidence>
<evidence type="ECO:0000256" key="6">
    <source>
        <dbReference type="ARBA" id="ARBA00039970"/>
    </source>
</evidence>
<gene>
    <name evidence="9" type="ORF">FHU37_003619</name>
</gene>
<dbReference type="RefSeq" id="WP_179815222.1">
    <property type="nucleotide sequence ID" value="NZ_JACBZD010000001.1"/>
</dbReference>